<feature type="compositionally biased region" description="Low complexity" evidence="1">
    <location>
        <begin position="23"/>
        <end position="40"/>
    </location>
</feature>
<dbReference type="EMBL" id="AKGD01000001">
    <property type="protein sequence ID" value="EIT71600.1"/>
    <property type="molecule type" value="Genomic_DNA"/>
</dbReference>
<feature type="region of interest" description="Disordered" evidence="1">
    <location>
        <begin position="1"/>
        <end position="53"/>
    </location>
</feature>
<feature type="compositionally biased region" description="Basic and acidic residues" evidence="1">
    <location>
        <begin position="7"/>
        <end position="21"/>
    </location>
</feature>
<accession>I8TCE9</accession>
<sequence>MRHRRLERIPHRGGDRLDRLLPGRRLLGRRAPVGAGAAGRQKQEQSRGPDRAALAKRVSVEKEILARHALGAARSAAICHLSSAFSRIECSAGSRAAPIRGLQARR</sequence>
<gene>
    <name evidence="2" type="ORF">WQQ_17370</name>
</gene>
<keyword evidence="3" id="KW-1185">Reference proteome</keyword>
<protein>
    <submittedName>
        <fullName evidence="2">Uncharacterized protein</fullName>
    </submittedName>
</protein>
<evidence type="ECO:0000256" key="1">
    <source>
        <dbReference type="SAM" id="MobiDB-lite"/>
    </source>
</evidence>
<dbReference type="Proteomes" id="UP000003704">
    <property type="component" value="Unassembled WGS sequence"/>
</dbReference>
<feature type="compositionally biased region" description="Basic and acidic residues" evidence="1">
    <location>
        <begin position="41"/>
        <end position="50"/>
    </location>
</feature>
<dbReference type="AlphaFoldDB" id="I8TCE9"/>
<comment type="caution">
    <text evidence="2">The sequence shown here is derived from an EMBL/GenBank/DDBJ whole genome shotgun (WGS) entry which is preliminary data.</text>
</comment>
<evidence type="ECO:0000313" key="2">
    <source>
        <dbReference type="EMBL" id="EIT71600.1"/>
    </source>
</evidence>
<evidence type="ECO:0000313" key="3">
    <source>
        <dbReference type="Proteomes" id="UP000003704"/>
    </source>
</evidence>
<proteinExistence type="predicted"/>
<organism evidence="2 3">
    <name type="scientific">Hydrocarboniphaga effusa AP103</name>
    <dbReference type="NCBI Taxonomy" id="1172194"/>
    <lineage>
        <taxon>Bacteria</taxon>
        <taxon>Pseudomonadati</taxon>
        <taxon>Pseudomonadota</taxon>
        <taxon>Gammaproteobacteria</taxon>
        <taxon>Nevskiales</taxon>
        <taxon>Nevskiaceae</taxon>
        <taxon>Hydrocarboniphaga</taxon>
    </lineage>
</organism>
<reference evidence="2 3" key="1">
    <citation type="journal article" date="2012" name="J. Bacteriol.">
        <title>Genome Sequence of n-Alkane-Degrading Hydrocarboniphaga effusa Strain AP103T (ATCC BAA-332T).</title>
        <authorList>
            <person name="Chang H.K."/>
            <person name="Zylstra G.J."/>
            <person name="Chae J.C."/>
        </authorList>
    </citation>
    <scope>NUCLEOTIDE SEQUENCE [LARGE SCALE GENOMIC DNA]</scope>
    <source>
        <strain evidence="2 3">AP103</strain>
    </source>
</reference>
<name>I8TCE9_9GAMM</name>